<evidence type="ECO:0000256" key="6">
    <source>
        <dbReference type="ARBA" id="ARBA00022927"/>
    </source>
</evidence>
<dbReference type="OrthoDB" id="760868at2759"/>
<evidence type="ECO:0000256" key="7">
    <source>
        <dbReference type="ARBA" id="ARBA00023242"/>
    </source>
</evidence>
<evidence type="ECO:0000313" key="10">
    <source>
        <dbReference type="EMBL" id="KMQ97332.1"/>
    </source>
</evidence>
<feature type="compositionally biased region" description="Acidic residues" evidence="8">
    <location>
        <begin position="819"/>
        <end position="830"/>
    </location>
</feature>
<dbReference type="PaxDb" id="67767-A0A0J7L3A4"/>
<comment type="similarity">
    <text evidence="3">Belongs to the importin beta family.</text>
</comment>
<feature type="region of interest" description="Disordered" evidence="8">
    <location>
        <begin position="805"/>
        <end position="830"/>
    </location>
</feature>
<dbReference type="EMBL" id="LBMM01000867">
    <property type="protein sequence ID" value="KMQ97332.1"/>
    <property type="molecule type" value="Genomic_DNA"/>
</dbReference>
<comment type="caution">
    <text evidence="10">The sequence shown here is derived from an EMBL/GenBank/DDBJ whole genome shotgun (WGS) entry which is preliminary data.</text>
</comment>
<evidence type="ECO:0000256" key="2">
    <source>
        <dbReference type="ARBA" id="ARBA00004496"/>
    </source>
</evidence>
<feature type="compositionally biased region" description="Basic and acidic residues" evidence="8">
    <location>
        <begin position="809"/>
        <end position="818"/>
    </location>
</feature>
<evidence type="ECO:0000313" key="11">
    <source>
        <dbReference type="Proteomes" id="UP000036403"/>
    </source>
</evidence>
<evidence type="ECO:0000259" key="9">
    <source>
        <dbReference type="PROSITE" id="PS50166"/>
    </source>
</evidence>
<dbReference type="STRING" id="67767.A0A0J7L3A4"/>
<dbReference type="AlphaFoldDB" id="A0A0J7L3A4"/>
<dbReference type="GO" id="GO:0005829">
    <property type="term" value="C:cytosol"/>
    <property type="evidence" value="ECO:0007669"/>
    <property type="project" value="TreeGrafter"/>
</dbReference>
<feature type="region of interest" description="Disordered" evidence="8">
    <location>
        <begin position="751"/>
        <end position="777"/>
    </location>
</feature>
<sequence>MDARKLTELLRATIDPTQQKEAEGQLNQIHKIIGFAPTLLQVVMSNEVDLPVRQAGVIYLKNLITSNWADKEADSGPIEFSIHEQDRAMIRDAIVDAYTLPLDLISREVFSQWMDVVRQIADRPVPPEINNPDLDDDERAELPWWKCKKWALHILHRMFERYGSPGNVTKEYQEFAEWYLQTFSAGILEVLLKILDQYRRKIYISPRVVQQSINYINQGVSHAFSWKFLKPHMFEIIRDVLFPILSYSAADEELWNTDPYEYIRVKFDIFEDFVSPVTAAQTLLHSACRKRKDMLQKTMQFCLEVLTSPNADPRQKDGALHMIGSLADVLLKKKIYKEQMDKMLLQYVFPEFNSHHGHMRARACWVMHYFSEIKFKSEQILVDAIRLITNALLTDQDLPVKVEAAIALQMMLAAQPKAQKYIEPLIKQITLELLTIIRQTENDDLTSVMQKIVCTYTEQLMPIAVEICQHLAATFSQVLETDEGSDEKAITAMGLLNTIETVLTVMEEQPQIMSQLEPIVLQVVAHIFGQSVMEFYEEALSLVYDLTGKSISGDMWKVLELMYQLFQKDGFDYFTDMMPALHNYITVDTPAFLSNENHILAMFNMCKAVLTGEGGEDPECHAAKLLEVIILQCKGHIDQCIPSLVQLVLERLMREVKTSELRTMCLQVVIAALYYNPALCLQTMDRLQGNFDQSTEPLASRFIKQWINDTDCFLGMGPARPAAVNECATQIIPSLILLFEGLKRAYAAKVADGDDDENDEEESDIDEEVLSSDEDEIDDANQEYLEKLQDKITRTSVQHGYNVNASIQDGHHGDHRSDVDDDDDSEYDGNEETALESYITPLDSDDSNQDEYVVFKEVIQNIERTDMTWYRALTSLLSPEQEKALQEIILLADQRKAALESKRIEQSGGYAFHSQTVPTSFNFGGTPLSR</sequence>
<keyword evidence="5" id="KW-0963">Cytoplasm</keyword>
<dbReference type="Gene3D" id="1.25.10.10">
    <property type="entry name" value="Leucine-rich Repeat Variant"/>
    <property type="match status" value="1"/>
</dbReference>
<protein>
    <submittedName>
        <fullName evidence="10">Importin-7-like isoform x1 protein</fullName>
    </submittedName>
</protein>
<feature type="domain" description="Importin N-terminal" evidence="9">
    <location>
        <begin position="22"/>
        <end position="100"/>
    </location>
</feature>
<evidence type="ECO:0000256" key="8">
    <source>
        <dbReference type="SAM" id="MobiDB-lite"/>
    </source>
</evidence>
<proteinExistence type="inferred from homology"/>
<name>A0A0J7L3A4_LASNI</name>
<feature type="compositionally biased region" description="Acidic residues" evidence="8">
    <location>
        <begin position="753"/>
        <end position="777"/>
    </location>
</feature>
<dbReference type="Proteomes" id="UP000036403">
    <property type="component" value="Unassembled WGS sequence"/>
</dbReference>
<dbReference type="Pfam" id="PF03810">
    <property type="entry name" value="IBN_N"/>
    <property type="match status" value="1"/>
</dbReference>
<gene>
    <name evidence="10" type="ORF">RF55_2337</name>
</gene>
<accession>A0A0J7L3A4</accession>
<keyword evidence="7" id="KW-0539">Nucleus</keyword>
<keyword evidence="4" id="KW-0813">Transport</keyword>
<dbReference type="Pfam" id="PF25758">
    <property type="entry name" value="TPR_IPO11"/>
    <property type="match status" value="1"/>
</dbReference>
<keyword evidence="11" id="KW-1185">Reference proteome</keyword>
<dbReference type="GO" id="GO:0031267">
    <property type="term" value="F:small GTPase binding"/>
    <property type="evidence" value="ECO:0007669"/>
    <property type="project" value="InterPro"/>
</dbReference>
<dbReference type="SUPFAM" id="SSF48371">
    <property type="entry name" value="ARM repeat"/>
    <property type="match status" value="1"/>
</dbReference>
<evidence type="ECO:0000256" key="3">
    <source>
        <dbReference type="ARBA" id="ARBA00007991"/>
    </source>
</evidence>
<evidence type="ECO:0000256" key="1">
    <source>
        <dbReference type="ARBA" id="ARBA00004123"/>
    </source>
</evidence>
<dbReference type="InterPro" id="IPR001494">
    <property type="entry name" value="Importin-beta_N"/>
</dbReference>
<dbReference type="PANTHER" id="PTHR10997:SF18">
    <property type="entry name" value="D-IMPORTIN 7_RANBP7"/>
    <property type="match status" value="1"/>
</dbReference>
<reference evidence="10 11" key="1">
    <citation type="submission" date="2015-04" db="EMBL/GenBank/DDBJ databases">
        <title>Lasius niger genome sequencing.</title>
        <authorList>
            <person name="Konorov E.A."/>
            <person name="Nikitin M.A."/>
            <person name="Kirill M.V."/>
            <person name="Chang P."/>
        </authorList>
    </citation>
    <scope>NUCLEOTIDE SEQUENCE [LARGE SCALE GENOMIC DNA]</scope>
    <source>
        <tissue evidence="10">Whole</tissue>
    </source>
</reference>
<dbReference type="GO" id="GO:0006606">
    <property type="term" value="P:protein import into nucleus"/>
    <property type="evidence" value="ECO:0007669"/>
    <property type="project" value="TreeGrafter"/>
</dbReference>
<dbReference type="GO" id="GO:0005635">
    <property type="term" value="C:nuclear envelope"/>
    <property type="evidence" value="ECO:0007669"/>
    <property type="project" value="TreeGrafter"/>
</dbReference>
<dbReference type="InterPro" id="IPR011989">
    <property type="entry name" value="ARM-like"/>
</dbReference>
<dbReference type="SMART" id="SM00913">
    <property type="entry name" value="IBN_N"/>
    <property type="match status" value="1"/>
</dbReference>
<dbReference type="InterPro" id="IPR058669">
    <property type="entry name" value="TPR_IPO7/11-like"/>
</dbReference>
<evidence type="ECO:0000256" key="4">
    <source>
        <dbReference type="ARBA" id="ARBA00022448"/>
    </source>
</evidence>
<keyword evidence="6" id="KW-0653">Protein transport</keyword>
<dbReference type="PROSITE" id="PS50166">
    <property type="entry name" value="IMPORTIN_B_NT"/>
    <property type="match status" value="1"/>
</dbReference>
<organism evidence="10 11">
    <name type="scientific">Lasius niger</name>
    <name type="common">Black garden ant</name>
    <dbReference type="NCBI Taxonomy" id="67767"/>
    <lineage>
        <taxon>Eukaryota</taxon>
        <taxon>Metazoa</taxon>
        <taxon>Ecdysozoa</taxon>
        <taxon>Arthropoda</taxon>
        <taxon>Hexapoda</taxon>
        <taxon>Insecta</taxon>
        <taxon>Pterygota</taxon>
        <taxon>Neoptera</taxon>
        <taxon>Endopterygota</taxon>
        <taxon>Hymenoptera</taxon>
        <taxon>Apocrita</taxon>
        <taxon>Aculeata</taxon>
        <taxon>Formicoidea</taxon>
        <taxon>Formicidae</taxon>
        <taxon>Formicinae</taxon>
        <taxon>Lasius</taxon>
        <taxon>Lasius</taxon>
    </lineage>
</organism>
<comment type="subcellular location">
    <subcellularLocation>
        <location evidence="2">Cytoplasm</location>
    </subcellularLocation>
    <subcellularLocation>
        <location evidence="1">Nucleus</location>
    </subcellularLocation>
</comment>
<dbReference type="InterPro" id="IPR016024">
    <property type="entry name" value="ARM-type_fold"/>
</dbReference>
<evidence type="ECO:0000256" key="5">
    <source>
        <dbReference type="ARBA" id="ARBA00022490"/>
    </source>
</evidence>
<dbReference type="PANTHER" id="PTHR10997">
    <property type="entry name" value="IMPORTIN-7, 8, 11"/>
    <property type="match status" value="1"/>
</dbReference>